<dbReference type="RefSeq" id="WP_080743095.1">
    <property type="nucleotide sequence ID" value="NZ_BCVB01000009.1"/>
</dbReference>
<evidence type="ECO:0000313" key="1">
    <source>
        <dbReference type="EMBL" id="AJI21157.1"/>
    </source>
</evidence>
<accession>A0A0B6AJB1</accession>
<dbReference type="NCBIfam" id="TIGR04129">
    <property type="entry name" value="CxxH_BA5709"/>
    <property type="match status" value="1"/>
</dbReference>
<organism evidence="1 2">
    <name type="scientific">Priestia megaterium (strain ATCC 14581 / DSM 32 / CCUG 1817 / JCM 2506 / NBRC 15308 / NCIMB 9376 / NCTC 10342 / NRRL B-14308 / VKM B-512 / Ford 19)</name>
    <name type="common">Bacillus megaterium</name>
    <dbReference type="NCBI Taxonomy" id="1348623"/>
    <lineage>
        <taxon>Bacteria</taxon>
        <taxon>Bacillati</taxon>
        <taxon>Bacillota</taxon>
        <taxon>Bacilli</taxon>
        <taxon>Bacillales</taxon>
        <taxon>Bacillaceae</taxon>
        <taxon>Priestia</taxon>
    </lineage>
</organism>
<reference evidence="1 2" key="1">
    <citation type="journal article" date="2015" name="Genome Announc.">
        <title>Complete genome sequences for 35 biothreat assay-relevant bacillus species.</title>
        <authorList>
            <person name="Johnson S.L."/>
            <person name="Daligault H.E."/>
            <person name="Davenport K.W."/>
            <person name="Jaissle J."/>
            <person name="Frey K.G."/>
            <person name="Ladner J.T."/>
            <person name="Broomall S.M."/>
            <person name="Bishop-Lilly K.A."/>
            <person name="Bruce D.C."/>
            <person name="Gibbons H.S."/>
            <person name="Coyne S.R."/>
            <person name="Lo C.C."/>
            <person name="Meincke L."/>
            <person name="Munk A.C."/>
            <person name="Koroleva G.I."/>
            <person name="Rosenzweig C.N."/>
            <person name="Palacios G.F."/>
            <person name="Redden C.L."/>
            <person name="Minogue T.D."/>
            <person name="Chain P.S."/>
        </authorList>
    </citation>
    <scope>NUCLEOTIDE SEQUENCE [LARGE SCALE GENOMIC DNA]</scope>
    <source>
        <strain evidence="2">ATCC 14581 / DSM 32 / JCM 2506 / NBRC 15308 / NCIMB 9376 / NCTC 10342 / NRRL B-14308 / VKM B-512</strain>
    </source>
</reference>
<dbReference type="Pfam" id="PF14116">
    <property type="entry name" value="YyzF"/>
    <property type="match status" value="1"/>
</dbReference>
<dbReference type="InterPro" id="IPR025626">
    <property type="entry name" value="YyzF"/>
</dbReference>
<dbReference type="EMBL" id="CP009920">
    <property type="protein sequence ID" value="AJI21157.1"/>
    <property type="molecule type" value="Genomic_DNA"/>
</dbReference>
<dbReference type="AlphaFoldDB" id="A0A0B6AJB1"/>
<sequence length="52" mass="5928">MKIYCCLEHTELALDVIVDEIELAPVFEKIENSTDKKSCEYCDNEAVYVVGN</sequence>
<dbReference type="HOGENOM" id="CLU_191190_1_1_9"/>
<dbReference type="Proteomes" id="UP000031829">
    <property type="component" value="Chromosome"/>
</dbReference>
<name>A0A0B6AJB1_PRIM2</name>
<gene>
    <name evidence="1" type="ORF">BG04_2243</name>
</gene>
<proteinExistence type="predicted"/>
<dbReference type="GeneID" id="93645708"/>
<dbReference type="KEGG" id="bmeg:BG04_2243"/>
<evidence type="ECO:0000313" key="2">
    <source>
        <dbReference type="Proteomes" id="UP000031829"/>
    </source>
</evidence>
<protein>
    <submittedName>
        <fullName evidence="1">YyzF-like family protein</fullName>
    </submittedName>
</protein>